<keyword evidence="3" id="KW-0436">Ligase</keyword>
<dbReference type="InterPro" id="IPR020845">
    <property type="entry name" value="AMP-binding_CS"/>
</dbReference>
<organism evidence="3 4">
    <name type="scientific">Actinomycetospora termitidis</name>
    <dbReference type="NCBI Taxonomy" id="3053470"/>
    <lineage>
        <taxon>Bacteria</taxon>
        <taxon>Bacillati</taxon>
        <taxon>Actinomycetota</taxon>
        <taxon>Actinomycetes</taxon>
        <taxon>Pseudonocardiales</taxon>
        <taxon>Pseudonocardiaceae</taxon>
        <taxon>Actinomycetospora</taxon>
    </lineage>
</organism>
<reference evidence="3 4" key="1">
    <citation type="submission" date="2023-06" db="EMBL/GenBank/DDBJ databases">
        <title>Actinomycetospora Odt1-22.</title>
        <authorList>
            <person name="Supong K."/>
        </authorList>
    </citation>
    <scope>NUCLEOTIDE SEQUENCE [LARGE SCALE GENOMIC DNA]</scope>
    <source>
        <strain evidence="3 4">Odt1-22</strain>
    </source>
</reference>
<evidence type="ECO:0000313" key="3">
    <source>
        <dbReference type="EMBL" id="MDL5157293.1"/>
    </source>
</evidence>
<dbReference type="RefSeq" id="WP_286053727.1">
    <property type="nucleotide sequence ID" value="NZ_JASVWF010000003.1"/>
</dbReference>
<dbReference type="NCBIfam" id="NF005877">
    <property type="entry name" value="PRK07824.1"/>
    <property type="match status" value="1"/>
</dbReference>
<dbReference type="EC" id="6.2.1.26" evidence="3"/>
<protein>
    <submittedName>
        <fullName evidence="3">O-succinylbenzoate--CoA ligase</fullName>
        <ecNumber evidence="3">6.2.1.26</ecNumber>
    </submittedName>
</protein>
<feature type="domain" description="AMP-binding enzyme C-terminal" evidence="2">
    <location>
        <begin position="300"/>
        <end position="370"/>
    </location>
</feature>
<evidence type="ECO:0000313" key="4">
    <source>
        <dbReference type="Proteomes" id="UP001231924"/>
    </source>
</evidence>
<sequence length="390" mass="39521">MERSRPVEVVPTDGSAAAAHALGERLVSAVAGHGPAVLPTGPDDPPPPAHLTAPVPAGVAAVVTTSGSTGVPKAVLLSGTALAASAASTTARLGGEGRWLLALPAHHVAGVQVLLRSARAGVPAAVMDLRDGFRPDAFAAAVAEARPTVSRLSLVPTQLRRLLDDAGAGLAAVRRFDAVLIGGAAAEAALLDRAREAGVRVVTTYGMSETCGGCVYDGVPLDRVTAEIVDPDPSGVGRIVLGGATIAEGYQGLDDPAFLPGRRFATSDLGRLAPDGRLEVLGRADDVIVTGGEKVPPAVVEKALLEMPGVREACVVGVPDAEWGSRVVAVVAGSGLDPEEVRRQVAPALGRAAPRAVRVLDAVPLRGIGKPDRTAVRDLFDEGSGATRPS</sequence>
<evidence type="ECO:0000259" key="1">
    <source>
        <dbReference type="Pfam" id="PF00501"/>
    </source>
</evidence>
<dbReference type="InterPro" id="IPR045851">
    <property type="entry name" value="AMP-bd_C_sf"/>
</dbReference>
<dbReference type="PANTHER" id="PTHR43767:SF1">
    <property type="entry name" value="NONRIBOSOMAL PEPTIDE SYNTHASE PES1 (EUROFUNG)-RELATED"/>
    <property type="match status" value="1"/>
</dbReference>
<dbReference type="EMBL" id="JASVWF010000003">
    <property type="protein sequence ID" value="MDL5157293.1"/>
    <property type="molecule type" value="Genomic_DNA"/>
</dbReference>
<dbReference type="InterPro" id="IPR050237">
    <property type="entry name" value="ATP-dep_AMP-bd_enzyme"/>
</dbReference>
<keyword evidence="4" id="KW-1185">Reference proteome</keyword>
<dbReference type="Pfam" id="PF00501">
    <property type="entry name" value="AMP-binding"/>
    <property type="match status" value="1"/>
</dbReference>
<dbReference type="InterPro" id="IPR042099">
    <property type="entry name" value="ANL_N_sf"/>
</dbReference>
<dbReference type="Gene3D" id="3.40.50.12780">
    <property type="entry name" value="N-terminal domain of ligase-like"/>
    <property type="match status" value="1"/>
</dbReference>
<dbReference type="GO" id="GO:0008756">
    <property type="term" value="F:o-succinylbenzoate-CoA ligase activity"/>
    <property type="evidence" value="ECO:0007669"/>
    <property type="project" value="UniProtKB-EC"/>
</dbReference>
<dbReference type="InterPro" id="IPR000873">
    <property type="entry name" value="AMP-dep_synth/lig_dom"/>
</dbReference>
<feature type="domain" description="AMP-dependent synthetase/ligase" evidence="1">
    <location>
        <begin position="49"/>
        <end position="250"/>
    </location>
</feature>
<dbReference type="Gene3D" id="3.30.300.30">
    <property type="match status" value="1"/>
</dbReference>
<dbReference type="SUPFAM" id="SSF56801">
    <property type="entry name" value="Acetyl-CoA synthetase-like"/>
    <property type="match status" value="1"/>
</dbReference>
<dbReference type="PROSITE" id="PS00455">
    <property type="entry name" value="AMP_BINDING"/>
    <property type="match status" value="1"/>
</dbReference>
<proteinExistence type="predicted"/>
<name>A0ABT7M9K9_9PSEU</name>
<accession>A0ABT7M9K9</accession>
<dbReference type="Pfam" id="PF13193">
    <property type="entry name" value="AMP-binding_C"/>
    <property type="match status" value="1"/>
</dbReference>
<evidence type="ECO:0000259" key="2">
    <source>
        <dbReference type="Pfam" id="PF13193"/>
    </source>
</evidence>
<dbReference type="Proteomes" id="UP001231924">
    <property type="component" value="Unassembled WGS sequence"/>
</dbReference>
<dbReference type="PANTHER" id="PTHR43767">
    <property type="entry name" value="LONG-CHAIN-FATTY-ACID--COA LIGASE"/>
    <property type="match status" value="1"/>
</dbReference>
<comment type="caution">
    <text evidence="3">The sequence shown here is derived from an EMBL/GenBank/DDBJ whole genome shotgun (WGS) entry which is preliminary data.</text>
</comment>
<gene>
    <name evidence="3" type="primary">menE</name>
    <name evidence="3" type="ORF">QRT03_15110</name>
</gene>
<dbReference type="InterPro" id="IPR025110">
    <property type="entry name" value="AMP-bd_C"/>
</dbReference>